<evidence type="ECO:0000313" key="2">
    <source>
        <dbReference type="Proteomes" id="UP001162992"/>
    </source>
</evidence>
<gene>
    <name evidence="1" type="ORF">O6H91_22G058600</name>
</gene>
<proteinExistence type="predicted"/>
<sequence>MLPAVANESEVNRAIVQQSFGGEAVDVLQLVLKKKKPKASPGHVVVRLTCRNVMPYDFTLIRDCHLEPTKEHGPIEFESVRRSDEDRDLGPVVGLEACGVVHEVGAGVTKLKLGQRVIPNLLWKYLFPKGEGAWQDYVEVAEDDIIPCPDGISDAIASQLLLNECAFYGALLDLKIPKGQWLLQTAANSNFGRQVIQLAKHWGIKTINLIRRGELADDLKALGADEVINYTTEDVVEKVKKITGGKRVYAAMDAVTGTLTKTVAACVQNEGQLFIVGEISGSDVLISTEDLIRGVSVSYWKVESVIMAERRDQVIKDVVRLLEDKVVIPIFWKNFELTQFKEAFKEVQNPKRCENSKVDTWRNPFIMILCSFTCIMFTILCKIDVRNSEASYVDTIIYINYVVLHIVHIRTLEKRSIIMMEIIIRLE</sequence>
<name>A0ACC2AG58_DIPCM</name>
<comment type="caution">
    <text evidence="1">The sequence shown here is derived from an EMBL/GenBank/DDBJ whole genome shotgun (WGS) entry which is preliminary data.</text>
</comment>
<organism evidence="1 2">
    <name type="scientific">Diphasiastrum complanatum</name>
    <name type="common">Issler's clubmoss</name>
    <name type="synonym">Lycopodium complanatum</name>
    <dbReference type="NCBI Taxonomy" id="34168"/>
    <lineage>
        <taxon>Eukaryota</taxon>
        <taxon>Viridiplantae</taxon>
        <taxon>Streptophyta</taxon>
        <taxon>Embryophyta</taxon>
        <taxon>Tracheophyta</taxon>
        <taxon>Lycopodiopsida</taxon>
        <taxon>Lycopodiales</taxon>
        <taxon>Lycopodiaceae</taxon>
        <taxon>Lycopodioideae</taxon>
        <taxon>Diphasiastrum</taxon>
    </lineage>
</organism>
<evidence type="ECO:0000313" key="1">
    <source>
        <dbReference type="EMBL" id="KAJ7516451.1"/>
    </source>
</evidence>
<protein>
    <submittedName>
        <fullName evidence="1">Uncharacterized protein</fullName>
    </submittedName>
</protein>
<dbReference type="Proteomes" id="UP001162992">
    <property type="component" value="Chromosome 22"/>
</dbReference>
<dbReference type="EMBL" id="CM055113">
    <property type="protein sequence ID" value="KAJ7516451.1"/>
    <property type="molecule type" value="Genomic_DNA"/>
</dbReference>
<accession>A0ACC2AG58</accession>
<keyword evidence="2" id="KW-1185">Reference proteome</keyword>
<reference evidence="2" key="1">
    <citation type="journal article" date="2024" name="Proc. Natl. Acad. Sci. U.S.A.">
        <title>Extraordinary preservation of gene collinearity over three hundred million years revealed in homosporous lycophytes.</title>
        <authorList>
            <person name="Li C."/>
            <person name="Wickell D."/>
            <person name="Kuo L.Y."/>
            <person name="Chen X."/>
            <person name="Nie B."/>
            <person name="Liao X."/>
            <person name="Peng D."/>
            <person name="Ji J."/>
            <person name="Jenkins J."/>
            <person name="Williams M."/>
            <person name="Shu S."/>
            <person name="Plott C."/>
            <person name="Barry K."/>
            <person name="Rajasekar S."/>
            <person name="Grimwood J."/>
            <person name="Han X."/>
            <person name="Sun S."/>
            <person name="Hou Z."/>
            <person name="He W."/>
            <person name="Dai G."/>
            <person name="Sun C."/>
            <person name="Schmutz J."/>
            <person name="Leebens-Mack J.H."/>
            <person name="Li F.W."/>
            <person name="Wang L."/>
        </authorList>
    </citation>
    <scope>NUCLEOTIDE SEQUENCE [LARGE SCALE GENOMIC DNA]</scope>
    <source>
        <strain evidence="2">cv. PW_Plant_1</strain>
    </source>
</reference>